<protein>
    <submittedName>
        <fullName evidence="1">Sugar phosphate isomerase/epimerase</fullName>
    </submittedName>
</protein>
<dbReference type="SUPFAM" id="SSF51658">
    <property type="entry name" value="Xylose isomerase-like"/>
    <property type="match status" value="1"/>
</dbReference>
<evidence type="ECO:0000313" key="2">
    <source>
        <dbReference type="Proteomes" id="UP000321291"/>
    </source>
</evidence>
<dbReference type="InterPro" id="IPR036237">
    <property type="entry name" value="Xyl_isomerase-like_sf"/>
</dbReference>
<dbReference type="RefSeq" id="WP_146786481.1">
    <property type="nucleotide sequence ID" value="NZ_CP042434.1"/>
</dbReference>
<sequence length="280" mass="32809">MESMSPLKLYLLCPQWGFERMDIELFLHKVKEDGYDGVDMVVPFEKKQRNRLRQLLEAYDLKIVSHQHQATGQNIIDFCHSYNYFLNLSAEVAPLLINSHSGRDYFSLYEHLKVLDTAAEFENNTGYEVVHETHRGRMLHSPGTAKELFDLRSDFQITADLSHWVCVTESYLENERFTPILNEAIRRTRHIHARVGFPEGPQVPDPRHPYYLEATQYFINFWSAILEYQNKLGTAILSVTPEFGPPPYMWTRLEDNAPVASQWEINLYIQQLFKKLLQVI</sequence>
<dbReference type="Proteomes" id="UP000321291">
    <property type="component" value="Chromosome"/>
</dbReference>
<keyword evidence="1" id="KW-0413">Isomerase</keyword>
<reference evidence="1 2" key="1">
    <citation type="journal article" date="2017" name="Int. J. Syst. Evol. Microbiol.">
        <title>Arachidicoccus ginsenosidivorans sp. nov., with ginsenoside-converting activity isolated from ginseng cultivating soil.</title>
        <authorList>
            <person name="Siddiqi M.Z."/>
            <person name="Aslam Z."/>
            <person name="Im W.T."/>
        </authorList>
    </citation>
    <scope>NUCLEOTIDE SEQUENCE [LARGE SCALE GENOMIC DNA]</scope>
    <source>
        <strain evidence="1 2">Gsoil 809</strain>
    </source>
</reference>
<dbReference type="EMBL" id="CP042434">
    <property type="protein sequence ID" value="QEC73660.1"/>
    <property type="molecule type" value="Genomic_DNA"/>
</dbReference>
<accession>A0A5B8VQA7</accession>
<proteinExistence type="predicted"/>
<organism evidence="1 2">
    <name type="scientific">Arachidicoccus ginsenosidivorans</name>
    <dbReference type="NCBI Taxonomy" id="496057"/>
    <lineage>
        <taxon>Bacteria</taxon>
        <taxon>Pseudomonadati</taxon>
        <taxon>Bacteroidota</taxon>
        <taxon>Chitinophagia</taxon>
        <taxon>Chitinophagales</taxon>
        <taxon>Chitinophagaceae</taxon>
        <taxon>Arachidicoccus</taxon>
    </lineage>
</organism>
<dbReference type="GO" id="GO:0016853">
    <property type="term" value="F:isomerase activity"/>
    <property type="evidence" value="ECO:0007669"/>
    <property type="project" value="UniProtKB-KW"/>
</dbReference>
<dbReference type="Gene3D" id="3.20.20.150">
    <property type="entry name" value="Divalent-metal-dependent TIM barrel enzymes"/>
    <property type="match status" value="1"/>
</dbReference>
<evidence type="ECO:0000313" key="1">
    <source>
        <dbReference type="EMBL" id="QEC73660.1"/>
    </source>
</evidence>
<keyword evidence="2" id="KW-1185">Reference proteome</keyword>
<gene>
    <name evidence="1" type="ORF">FSB73_20310</name>
</gene>
<name>A0A5B8VQA7_9BACT</name>
<dbReference type="KEGG" id="agi:FSB73_20310"/>
<dbReference type="AlphaFoldDB" id="A0A5B8VQA7"/>
<dbReference type="OrthoDB" id="2555274at2"/>